<evidence type="ECO:0000256" key="7">
    <source>
        <dbReference type="ARBA" id="ARBA00047407"/>
    </source>
</evidence>
<sequence length="488" mass="53152">MDLLQRTAHQLHEMLVKKEISASEITAAVYRRIEEVEDKVKSFLTITREHAEARARQVDKKIAAGEPVGPLAGIPVAVKDNMCTEGIRTTCASKILYNFVPPYTATAVARMNAADMVMVGKTNMDEFAMGSSTENSGFHLTHNPWDLERVPGGSSGGSAAAVAAGEAVVSLGSDTGGSIRQPASFCGVVGMKPTYGGVSRYGLVAYASSLDQIGPFTKDVTDMAHMLNVICGHDPMDSTSANVQHPDFTKFLINDIKGIKIGVPREYMADGIDPLVKERIKEAIKKLTELGAYVEETSLPHTDYAMPAYYLIATAEASSNLARYDGVRYGLRVEDARDVVDMFMRSRSQGFGEEVKRRIMLGTYSLSAGYYDAYYLKALKVRTLIKQDFDKAFEKYDVLLSPTSPSTAFKIGEMVHDPMQMYLQDVCTIPVNLAGIPALSIPCGLVNHLPVGLQLMGKAFAEGTLLRVAYTLEQNTEFTRLQPVIGGA</sequence>
<dbReference type="GO" id="GO:0030956">
    <property type="term" value="C:glutamyl-tRNA(Gln) amidotransferase complex"/>
    <property type="evidence" value="ECO:0007669"/>
    <property type="project" value="InterPro"/>
</dbReference>
<evidence type="ECO:0000256" key="1">
    <source>
        <dbReference type="ARBA" id="ARBA00008069"/>
    </source>
</evidence>
<dbReference type="AlphaFoldDB" id="A0A1M4YU99"/>
<dbReference type="OrthoDB" id="9811471at2"/>
<dbReference type="GO" id="GO:0016740">
    <property type="term" value="F:transferase activity"/>
    <property type="evidence" value="ECO:0007669"/>
    <property type="project" value="UniProtKB-KW"/>
</dbReference>
<dbReference type="InterPro" id="IPR020556">
    <property type="entry name" value="Amidase_CS"/>
</dbReference>
<dbReference type="STRING" id="1121429.SAMN02745133_01801"/>
<accession>A0A1M4YU99</accession>
<protein>
    <recommendedName>
        <fullName evidence="8">Glutamyl-tRNA(Gln) amidotransferase subunit A</fullName>
        <shortName evidence="8">Glu-ADT subunit A</shortName>
        <ecNumber evidence="8">6.3.5.7</ecNumber>
    </recommendedName>
</protein>
<dbReference type="PROSITE" id="PS00571">
    <property type="entry name" value="AMIDASES"/>
    <property type="match status" value="1"/>
</dbReference>
<dbReference type="InterPro" id="IPR004412">
    <property type="entry name" value="GatA"/>
</dbReference>
<dbReference type="InterPro" id="IPR023631">
    <property type="entry name" value="Amidase_dom"/>
</dbReference>
<dbReference type="EC" id="6.3.5.7" evidence="8"/>
<keyword evidence="10" id="KW-0808">Transferase</keyword>
<keyword evidence="4 8" id="KW-0067">ATP-binding</keyword>
<dbReference type="PIRSF" id="PIRSF001221">
    <property type="entry name" value="Amidase_fungi"/>
    <property type="match status" value="1"/>
</dbReference>
<evidence type="ECO:0000313" key="11">
    <source>
        <dbReference type="Proteomes" id="UP000184148"/>
    </source>
</evidence>
<dbReference type="EMBL" id="FQUY01000011">
    <property type="protein sequence ID" value="SHF08926.1"/>
    <property type="molecule type" value="Genomic_DNA"/>
</dbReference>
<gene>
    <name evidence="8" type="primary">gatA</name>
    <name evidence="10" type="ORF">SAMN02745133_01801</name>
</gene>
<dbReference type="RefSeq" id="WP_073238907.1">
    <property type="nucleotide sequence ID" value="NZ_FQUY01000011.1"/>
</dbReference>
<evidence type="ECO:0000256" key="4">
    <source>
        <dbReference type="ARBA" id="ARBA00022840"/>
    </source>
</evidence>
<comment type="catalytic activity">
    <reaction evidence="7 8">
        <text>L-glutamyl-tRNA(Gln) + L-glutamine + ATP + H2O = L-glutaminyl-tRNA(Gln) + L-glutamate + ADP + phosphate + H(+)</text>
        <dbReference type="Rhea" id="RHEA:17521"/>
        <dbReference type="Rhea" id="RHEA-COMP:9681"/>
        <dbReference type="Rhea" id="RHEA-COMP:9684"/>
        <dbReference type="ChEBI" id="CHEBI:15377"/>
        <dbReference type="ChEBI" id="CHEBI:15378"/>
        <dbReference type="ChEBI" id="CHEBI:29985"/>
        <dbReference type="ChEBI" id="CHEBI:30616"/>
        <dbReference type="ChEBI" id="CHEBI:43474"/>
        <dbReference type="ChEBI" id="CHEBI:58359"/>
        <dbReference type="ChEBI" id="CHEBI:78520"/>
        <dbReference type="ChEBI" id="CHEBI:78521"/>
        <dbReference type="ChEBI" id="CHEBI:456216"/>
        <dbReference type="EC" id="6.3.5.7"/>
    </reaction>
</comment>
<name>A0A1M4YU99_9FIRM</name>
<dbReference type="HAMAP" id="MF_00120">
    <property type="entry name" value="GatA"/>
    <property type="match status" value="1"/>
</dbReference>
<reference evidence="11" key="1">
    <citation type="submission" date="2016-11" db="EMBL/GenBank/DDBJ databases">
        <authorList>
            <person name="Varghese N."/>
            <person name="Submissions S."/>
        </authorList>
    </citation>
    <scope>NUCLEOTIDE SEQUENCE [LARGE SCALE GENOMIC DNA]</scope>
    <source>
        <strain evidence="11">DSM 12395</strain>
    </source>
</reference>
<dbReference type="GO" id="GO:0050567">
    <property type="term" value="F:glutaminyl-tRNA synthase (glutamine-hydrolyzing) activity"/>
    <property type="evidence" value="ECO:0007669"/>
    <property type="project" value="UniProtKB-UniRule"/>
</dbReference>
<keyword evidence="5 8" id="KW-0648">Protein biosynthesis</keyword>
<evidence type="ECO:0000313" key="10">
    <source>
        <dbReference type="EMBL" id="SHF08926.1"/>
    </source>
</evidence>
<dbReference type="SUPFAM" id="SSF75304">
    <property type="entry name" value="Amidase signature (AS) enzymes"/>
    <property type="match status" value="1"/>
</dbReference>
<evidence type="ECO:0000259" key="9">
    <source>
        <dbReference type="Pfam" id="PF01425"/>
    </source>
</evidence>
<comment type="function">
    <text evidence="6 8">Allows the formation of correctly charged Gln-tRNA(Gln) through the transamidation of misacylated Glu-tRNA(Gln) in organisms which lack glutaminyl-tRNA synthetase. The reaction takes place in the presence of glutamine and ATP through an activated gamma-phospho-Glu-tRNA(Gln).</text>
</comment>
<dbReference type="PANTHER" id="PTHR11895">
    <property type="entry name" value="TRANSAMIDASE"/>
    <property type="match status" value="1"/>
</dbReference>
<proteinExistence type="inferred from homology"/>
<feature type="active site" description="Charge relay system" evidence="8">
    <location>
        <position position="79"/>
    </location>
</feature>
<feature type="active site" description="Acyl-ester intermediate" evidence="8">
    <location>
        <position position="178"/>
    </location>
</feature>
<dbReference type="GO" id="GO:0005524">
    <property type="term" value="F:ATP binding"/>
    <property type="evidence" value="ECO:0007669"/>
    <property type="project" value="UniProtKB-KW"/>
</dbReference>
<dbReference type="Proteomes" id="UP000184148">
    <property type="component" value="Unassembled WGS sequence"/>
</dbReference>
<keyword evidence="2 8" id="KW-0436">Ligase</keyword>
<comment type="similarity">
    <text evidence="1 8">Belongs to the amidase family. GatA subfamily.</text>
</comment>
<evidence type="ECO:0000256" key="5">
    <source>
        <dbReference type="ARBA" id="ARBA00022917"/>
    </source>
</evidence>
<keyword evidence="3 8" id="KW-0547">Nucleotide-binding</keyword>
<dbReference type="Pfam" id="PF01425">
    <property type="entry name" value="Amidase"/>
    <property type="match status" value="1"/>
</dbReference>
<feature type="domain" description="Amidase" evidence="9">
    <location>
        <begin position="24"/>
        <end position="466"/>
    </location>
</feature>
<evidence type="ECO:0000256" key="3">
    <source>
        <dbReference type="ARBA" id="ARBA00022741"/>
    </source>
</evidence>
<feature type="active site" description="Charge relay system" evidence="8">
    <location>
        <position position="154"/>
    </location>
</feature>
<dbReference type="InterPro" id="IPR000120">
    <property type="entry name" value="Amidase"/>
</dbReference>
<evidence type="ECO:0000256" key="6">
    <source>
        <dbReference type="ARBA" id="ARBA00025295"/>
    </source>
</evidence>
<comment type="subunit">
    <text evidence="8">Heterotrimer of A, B and C subunits.</text>
</comment>
<evidence type="ECO:0000256" key="8">
    <source>
        <dbReference type="HAMAP-Rule" id="MF_00120"/>
    </source>
</evidence>
<organism evidence="10 11">
    <name type="scientific">Desulforamulus putei DSM 12395</name>
    <dbReference type="NCBI Taxonomy" id="1121429"/>
    <lineage>
        <taxon>Bacteria</taxon>
        <taxon>Bacillati</taxon>
        <taxon>Bacillota</taxon>
        <taxon>Clostridia</taxon>
        <taxon>Eubacteriales</taxon>
        <taxon>Peptococcaceae</taxon>
        <taxon>Desulforamulus</taxon>
    </lineage>
</organism>
<dbReference type="InterPro" id="IPR036928">
    <property type="entry name" value="AS_sf"/>
</dbReference>
<keyword evidence="11" id="KW-1185">Reference proteome</keyword>
<dbReference type="Gene3D" id="3.90.1300.10">
    <property type="entry name" value="Amidase signature (AS) domain"/>
    <property type="match status" value="1"/>
</dbReference>
<dbReference type="GO" id="GO:0006412">
    <property type="term" value="P:translation"/>
    <property type="evidence" value="ECO:0007669"/>
    <property type="project" value="UniProtKB-UniRule"/>
</dbReference>
<dbReference type="NCBIfam" id="TIGR00132">
    <property type="entry name" value="gatA"/>
    <property type="match status" value="1"/>
</dbReference>
<evidence type="ECO:0000256" key="2">
    <source>
        <dbReference type="ARBA" id="ARBA00022598"/>
    </source>
</evidence>
<dbReference type="PANTHER" id="PTHR11895:SF151">
    <property type="entry name" value="GLUTAMYL-TRNA(GLN) AMIDOTRANSFERASE SUBUNIT A"/>
    <property type="match status" value="1"/>
</dbReference>